<dbReference type="Proteomes" id="UP000735302">
    <property type="component" value="Unassembled WGS sequence"/>
</dbReference>
<dbReference type="EMBL" id="BLXT01002372">
    <property type="protein sequence ID" value="GFN93891.1"/>
    <property type="molecule type" value="Genomic_DNA"/>
</dbReference>
<reference evidence="1 2" key="1">
    <citation type="journal article" date="2021" name="Elife">
        <title>Chloroplast acquisition without the gene transfer in kleptoplastic sea slugs, Plakobranchus ocellatus.</title>
        <authorList>
            <person name="Maeda T."/>
            <person name="Takahashi S."/>
            <person name="Yoshida T."/>
            <person name="Shimamura S."/>
            <person name="Takaki Y."/>
            <person name="Nagai Y."/>
            <person name="Toyoda A."/>
            <person name="Suzuki Y."/>
            <person name="Arimoto A."/>
            <person name="Ishii H."/>
            <person name="Satoh N."/>
            <person name="Nishiyama T."/>
            <person name="Hasebe M."/>
            <person name="Maruyama T."/>
            <person name="Minagawa J."/>
            <person name="Obokata J."/>
            <person name="Shigenobu S."/>
        </authorList>
    </citation>
    <scope>NUCLEOTIDE SEQUENCE [LARGE SCALE GENOMIC DNA]</scope>
</reference>
<keyword evidence="2" id="KW-1185">Reference proteome</keyword>
<organism evidence="1 2">
    <name type="scientific">Plakobranchus ocellatus</name>
    <dbReference type="NCBI Taxonomy" id="259542"/>
    <lineage>
        <taxon>Eukaryota</taxon>
        <taxon>Metazoa</taxon>
        <taxon>Spiralia</taxon>
        <taxon>Lophotrochozoa</taxon>
        <taxon>Mollusca</taxon>
        <taxon>Gastropoda</taxon>
        <taxon>Heterobranchia</taxon>
        <taxon>Euthyneura</taxon>
        <taxon>Panpulmonata</taxon>
        <taxon>Sacoglossa</taxon>
        <taxon>Placobranchoidea</taxon>
        <taxon>Plakobranchidae</taxon>
        <taxon>Plakobranchus</taxon>
    </lineage>
</organism>
<proteinExistence type="predicted"/>
<comment type="caution">
    <text evidence="1">The sequence shown here is derived from an EMBL/GenBank/DDBJ whole genome shotgun (WGS) entry which is preliminary data.</text>
</comment>
<dbReference type="AlphaFoldDB" id="A0AAV3ZH80"/>
<sequence length="125" mass="14509">MVEELSGVIRAQRKKLPRDEDTIQTDIIVLTFGNSRPPSRINAGYLNPRHQTVRPAPNVLIQVPTLWSWQIQRRFEQAEMKAKCLFCPVLGRKIQKNSPAQFPWSSIKWEFGQVQGREVKKTRDP</sequence>
<name>A0AAV3ZH80_9GAST</name>
<accession>A0AAV3ZH80</accession>
<protein>
    <submittedName>
        <fullName evidence="1">Uncharacterized protein</fullName>
    </submittedName>
</protein>
<gene>
    <name evidence="1" type="ORF">PoB_002039700</name>
</gene>
<evidence type="ECO:0000313" key="2">
    <source>
        <dbReference type="Proteomes" id="UP000735302"/>
    </source>
</evidence>
<evidence type="ECO:0000313" key="1">
    <source>
        <dbReference type="EMBL" id="GFN93891.1"/>
    </source>
</evidence>